<name>A0A1B7NT02_9EURO</name>
<dbReference type="EMBL" id="LGUA01000849">
    <property type="protein sequence ID" value="OAX79925.1"/>
    <property type="molecule type" value="Genomic_DNA"/>
</dbReference>
<dbReference type="Gene3D" id="3.40.50.880">
    <property type="match status" value="1"/>
</dbReference>
<gene>
    <name evidence="2" type="ORF">ACJ72_05752</name>
</gene>
<keyword evidence="1" id="KW-1133">Transmembrane helix</keyword>
<evidence type="ECO:0000313" key="3">
    <source>
        <dbReference type="Proteomes" id="UP000091918"/>
    </source>
</evidence>
<dbReference type="STRING" id="1658172.A0A1B7NT02"/>
<dbReference type="InterPro" id="IPR052158">
    <property type="entry name" value="INH-QAR"/>
</dbReference>
<reference evidence="2 3" key="1">
    <citation type="submission" date="2015-07" db="EMBL/GenBank/DDBJ databases">
        <title>Emmonsia species relationships and genome sequence.</title>
        <authorList>
            <person name="Cuomo C.A."/>
            <person name="Schwartz I.S."/>
            <person name="Kenyon C."/>
            <person name="de Hoog G.S."/>
            <person name="Govender N.P."/>
            <person name="Botha A."/>
            <person name="Moreno L."/>
            <person name="de Vries M."/>
            <person name="Munoz J.F."/>
            <person name="Stielow J.B."/>
        </authorList>
    </citation>
    <scope>NUCLEOTIDE SEQUENCE [LARGE SCALE GENOMIC DNA]</scope>
    <source>
        <strain evidence="2 3">CBS 136260</strain>
    </source>
</reference>
<dbReference type="PANTHER" id="PTHR43130:SF3">
    <property type="entry name" value="HTH-TYPE TRANSCRIPTIONAL REGULATOR RV1931C"/>
    <property type="match status" value="1"/>
</dbReference>
<sequence length="258" mass="27899">MSQSNSLKVLLLPFPDFDTLDLFAPIEVLGKGAAIGGLDISFDIATIAQPTLSAEKVPVYPTLSISQAMQQLDQYEIVVQPGAGTAEVEKYLETPEQLGLNPASVQEHLHLLLTFSKMTTPSPRGCKRVFLSICTGALLAGLAGVFSNMIVTTHFGGLKKLGEYCKLSGQGTVVEPDIGDGGYEGYSNAQQQSWRWVTMDRPGFGVRVISSGGISCGLDASLFLVSELEVWKDGQLEKIGVAKAHRCARIMEYAWRWA</sequence>
<dbReference type="Proteomes" id="UP000091918">
    <property type="component" value="Unassembled WGS sequence"/>
</dbReference>
<keyword evidence="1" id="KW-0472">Membrane</keyword>
<protein>
    <recommendedName>
        <fullName evidence="4">DJ-1/PfpI domain-containing protein</fullName>
    </recommendedName>
</protein>
<organism evidence="2 3">
    <name type="scientific">Emergomyces africanus</name>
    <dbReference type="NCBI Taxonomy" id="1955775"/>
    <lineage>
        <taxon>Eukaryota</taxon>
        <taxon>Fungi</taxon>
        <taxon>Dikarya</taxon>
        <taxon>Ascomycota</taxon>
        <taxon>Pezizomycotina</taxon>
        <taxon>Eurotiomycetes</taxon>
        <taxon>Eurotiomycetidae</taxon>
        <taxon>Onygenales</taxon>
        <taxon>Ajellomycetaceae</taxon>
        <taxon>Emergomyces</taxon>
    </lineage>
</organism>
<dbReference type="OrthoDB" id="5424793at2759"/>
<feature type="transmembrane region" description="Helical" evidence="1">
    <location>
        <begin position="129"/>
        <end position="151"/>
    </location>
</feature>
<dbReference type="SUPFAM" id="SSF52317">
    <property type="entry name" value="Class I glutamine amidotransferase-like"/>
    <property type="match status" value="1"/>
</dbReference>
<dbReference type="AlphaFoldDB" id="A0A1B7NT02"/>
<keyword evidence="1" id="KW-0812">Transmembrane</keyword>
<dbReference type="PANTHER" id="PTHR43130">
    <property type="entry name" value="ARAC-FAMILY TRANSCRIPTIONAL REGULATOR"/>
    <property type="match status" value="1"/>
</dbReference>
<evidence type="ECO:0008006" key="4">
    <source>
        <dbReference type="Google" id="ProtNLM"/>
    </source>
</evidence>
<keyword evidence="3" id="KW-1185">Reference proteome</keyword>
<dbReference type="InterPro" id="IPR029062">
    <property type="entry name" value="Class_I_gatase-like"/>
</dbReference>
<accession>A0A1B7NT02</accession>
<evidence type="ECO:0000313" key="2">
    <source>
        <dbReference type="EMBL" id="OAX79925.1"/>
    </source>
</evidence>
<evidence type="ECO:0000256" key="1">
    <source>
        <dbReference type="SAM" id="Phobius"/>
    </source>
</evidence>
<comment type="caution">
    <text evidence="2">The sequence shown here is derived from an EMBL/GenBank/DDBJ whole genome shotgun (WGS) entry which is preliminary data.</text>
</comment>
<proteinExistence type="predicted"/>